<reference evidence="4" key="2">
    <citation type="submission" date="2017-06" db="EMBL/GenBank/DDBJ databases">
        <title>WGS assembly of Brachypodium distachyon.</title>
        <authorList>
            <consortium name="The International Brachypodium Initiative"/>
            <person name="Lucas S."/>
            <person name="Harmon-Smith M."/>
            <person name="Lail K."/>
            <person name="Tice H."/>
            <person name="Grimwood J."/>
            <person name="Bruce D."/>
            <person name="Barry K."/>
            <person name="Shu S."/>
            <person name="Lindquist E."/>
            <person name="Wang M."/>
            <person name="Pitluck S."/>
            <person name="Vogel J.P."/>
            <person name="Garvin D.F."/>
            <person name="Mockler T.C."/>
            <person name="Schmutz J."/>
            <person name="Rokhsar D."/>
            <person name="Bevan M.W."/>
        </authorList>
    </citation>
    <scope>NUCLEOTIDE SEQUENCE</scope>
    <source>
        <strain evidence="4">Bd21</strain>
    </source>
</reference>
<dbReference type="GO" id="GO:0005634">
    <property type="term" value="C:nucleus"/>
    <property type="evidence" value="ECO:0000318"/>
    <property type="project" value="GO_Central"/>
</dbReference>
<dbReference type="AlphaFoldDB" id="I1GZW5"/>
<dbReference type="Gramene" id="KQK19050">
    <property type="protein sequence ID" value="KQK19050"/>
    <property type="gene ID" value="BRADI_1g46160v3"/>
</dbReference>
<dbReference type="GeneID" id="100827453"/>
<feature type="region of interest" description="Disordered" evidence="2">
    <location>
        <begin position="1"/>
        <end position="81"/>
    </location>
</feature>
<protein>
    <recommendedName>
        <fullName evidence="3">Glabrous enhancer-binding protein-like DBD domain-containing protein</fullName>
    </recommendedName>
</protein>
<evidence type="ECO:0000259" key="3">
    <source>
        <dbReference type="Pfam" id="PF04504"/>
    </source>
</evidence>
<reference evidence="4 5" key="1">
    <citation type="journal article" date="2010" name="Nature">
        <title>Genome sequencing and analysis of the model grass Brachypodium distachyon.</title>
        <authorList>
            <consortium name="International Brachypodium Initiative"/>
        </authorList>
    </citation>
    <scope>NUCLEOTIDE SEQUENCE [LARGE SCALE GENOMIC DNA]</scope>
    <source>
        <strain evidence="4">Bd21</strain>
        <strain evidence="5">cv. Bd21</strain>
    </source>
</reference>
<dbReference type="OrthoDB" id="661680at2759"/>
<dbReference type="OMA" id="QAKMYYK"/>
<dbReference type="InterPro" id="IPR053932">
    <property type="entry name" value="GeBP-like_DBD"/>
</dbReference>
<dbReference type="RefSeq" id="XP_003564112.1">
    <property type="nucleotide sequence ID" value="XM_003564064.4"/>
</dbReference>
<dbReference type="STRING" id="15368.I1GZW5"/>
<reference evidence="5" key="3">
    <citation type="submission" date="2018-08" db="UniProtKB">
        <authorList>
            <consortium name="EnsemblPlants"/>
        </authorList>
    </citation>
    <scope>IDENTIFICATION</scope>
    <source>
        <strain evidence="5">cv. Bd21</strain>
    </source>
</reference>
<dbReference type="InterPro" id="IPR007592">
    <property type="entry name" value="GEBP"/>
</dbReference>
<dbReference type="eggNOG" id="ENOG502SR0F">
    <property type="taxonomic scope" value="Eukaryota"/>
</dbReference>
<feature type="compositionally biased region" description="Basic residues" evidence="2">
    <location>
        <begin position="28"/>
        <end position="38"/>
    </location>
</feature>
<dbReference type="PANTHER" id="PTHR31662">
    <property type="entry name" value="BNAANNG10740D PROTEIN-RELATED"/>
    <property type="match status" value="1"/>
</dbReference>
<dbReference type="KEGG" id="bdi:100827453"/>
<dbReference type="GO" id="GO:0006355">
    <property type="term" value="P:regulation of DNA-templated transcription"/>
    <property type="evidence" value="ECO:0007669"/>
    <property type="project" value="InterPro"/>
</dbReference>
<sequence length="296" mass="31960">MPSSKRPSRAAMDDDAAAADGLHPSSPRSKKRSSRSKARSGDRRSPNPNPRRRADYHGSEPSRKSERKRKPRSFPDSAPLALAVAAPASSSVGGHGAAQKLWTEADEVALLNGAISFRARNGGPPRLPDMGALFESIRNSLSPHLDQAKMYYKLKRLKSKFFNSAPAGTSNPHELLVRGLSADLWDTELAPPVEDDVVAEEEEDPEEGYTGADVVGAASLPLVSGLLGEYWRRNGSALSGVSLEKGLALLGAEEGRVAEAKWRRQLDAEMRTQVRRHDLAKEVFGLLIDAVKGLGP</sequence>
<keyword evidence="6" id="KW-1185">Reference proteome</keyword>
<proteinExistence type="inferred from homology"/>
<evidence type="ECO:0000256" key="2">
    <source>
        <dbReference type="SAM" id="MobiDB-lite"/>
    </source>
</evidence>
<comment type="similarity">
    <text evidence="1">Belongs to the GeBP family.</text>
</comment>
<evidence type="ECO:0000256" key="1">
    <source>
        <dbReference type="ARBA" id="ARBA00010820"/>
    </source>
</evidence>
<feature type="domain" description="Glabrous enhancer-binding protein-like DBD" evidence="3">
    <location>
        <begin position="99"/>
        <end position="185"/>
    </location>
</feature>
<gene>
    <name evidence="5" type="primary">LOC100827453</name>
    <name evidence="4" type="ORF">BRADI_1g46160v3</name>
</gene>
<dbReference type="EnsemblPlants" id="KQK19050">
    <property type="protein sequence ID" value="KQK19050"/>
    <property type="gene ID" value="BRADI_1g46160v3"/>
</dbReference>
<organism evidence="5">
    <name type="scientific">Brachypodium distachyon</name>
    <name type="common">Purple false brome</name>
    <name type="synonym">Trachynia distachya</name>
    <dbReference type="NCBI Taxonomy" id="15368"/>
    <lineage>
        <taxon>Eukaryota</taxon>
        <taxon>Viridiplantae</taxon>
        <taxon>Streptophyta</taxon>
        <taxon>Embryophyta</taxon>
        <taxon>Tracheophyta</taxon>
        <taxon>Spermatophyta</taxon>
        <taxon>Magnoliopsida</taxon>
        <taxon>Liliopsida</taxon>
        <taxon>Poales</taxon>
        <taxon>Poaceae</taxon>
        <taxon>BOP clade</taxon>
        <taxon>Pooideae</taxon>
        <taxon>Stipodae</taxon>
        <taxon>Brachypodieae</taxon>
        <taxon>Brachypodium</taxon>
    </lineage>
</organism>
<dbReference type="HOGENOM" id="CLU_058547_0_0_1"/>
<evidence type="ECO:0000313" key="5">
    <source>
        <dbReference type="EnsemblPlants" id="KQK19050"/>
    </source>
</evidence>
<dbReference type="Pfam" id="PF04504">
    <property type="entry name" value="GeBP-like_DBD"/>
    <property type="match status" value="1"/>
</dbReference>
<dbReference type="EMBL" id="CM000880">
    <property type="protein sequence ID" value="KQK19050.1"/>
    <property type="molecule type" value="Genomic_DNA"/>
</dbReference>
<evidence type="ECO:0000313" key="4">
    <source>
        <dbReference type="EMBL" id="KQK19050.1"/>
    </source>
</evidence>
<dbReference type="Proteomes" id="UP000008810">
    <property type="component" value="Chromosome 1"/>
</dbReference>
<name>I1GZW5_BRADI</name>
<dbReference type="PANTHER" id="PTHR31662:SF28">
    <property type="entry name" value="MYB_SANT-LIKE DOMAIN-CONTAINING PROTEIN"/>
    <property type="match status" value="1"/>
</dbReference>
<accession>I1GZW5</accession>
<feature type="compositionally biased region" description="Basic and acidic residues" evidence="2">
    <location>
        <begin position="52"/>
        <end position="64"/>
    </location>
</feature>
<evidence type="ECO:0000313" key="6">
    <source>
        <dbReference type="Proteomes" id="UP000008810"/>
    </source>
</evidence>